<sequence>MLHGEPRRIDVSNRGPMIVVYTDGVLYSRLRGVTRVRYSGAKVPDALVDRWASQGKRHLIGLVEMYVLVLARFAWKEYLDFQRVLFFLDHSGVLASAIKCTSRDELWRELLLQLEIADRGSCVAWYARVPSSSNASDPPSRGNETLISNVAGICQSWWTSNDCSSSLRIRIVFFLLENDVINRRGPIFPSLMFAFENRRRFEGFEGEDGFEGFEGFEAPFDEGSRDPAPRLDEQIDPTGRWVGWLDEIDFATQQCVDSKAALDYPVSWFAGCAD</sequence>
<reference evidence="1 2" key="1">
    <citation type="submission" date="2016-02" db="EMBL/GenBank/DDBJ databases">
        <title>Genome analysis of coral dinoflagellate symbionts highlights evolutionary adaptations to a symbiotic lifestyle.</title>
        <authorList>
            <person name="Aranda M."/>
            <person name="Li Y."/>
            <person name="Liew Y.J."/>
            <person name="Baumgarten S."/>
            <person name="Simakov O."/>
            <person name="Wilson M."/>
            <person name="Piel J."/>
            <person name="Ashoor H."/>
            <person name="Bougouffa S."/>
            <person name="Bajic V.B."/>
            <person name="Ryu T."/>
            <person name="Ravasi T."/>
            <person name="Bayer T."/>
            <person name="Micklem G."/>
            <person name="Kim H."/>
            <person name="Bhak J."/>
            <person name="Lajeunesse T.C."/>
            <person name="Voolstra C.R."/>
        </authorList>
    </citation>
    <scope>NUCLEOTIDE SEQUENCE [LARGE SCALE GENOMIC DNA]</scope>
    <source>
        <strain evidence="1 2">CCMP2467</strain>
    </source>
</reference>
<comment type="caution">
    <text evidence="1">The sequence shown here is derived from an EMBL/GenBank/DDBJ whole genome shotgun (WGS) entry which is preliminary data.</text>
</comment>
<organism evidence="1 2">
    <name type="scientific">Symbiodinium microadriaticum</name>
    <name type="common">Dinoflagellate</name>
    <name type="synonym">Zooxanthella microadriatica</name>
    <dbReference type="NCBI Taxonomy" id="2951"/>
    <lineage>
        <taxon>Eukaryota</taxon>
        <taxon>Sar</taxon>
        <taxon>Alveolata</taxon>
        <taxon>Dinophyceae</taxon>
        <taxon>Suessiales</taxon>
        <taxon>Symbiodiniaceae</taxon>
        <taxon>Symbiodinium</taxon>
    </lineage>
</organism>
<dbReference type="EMBL" id="LSRX01003507">
    <property type="protein sequence ID" value="OLP74579.1"/>
    <property type="molecule type" value="Genomic_DNA"/>
</dbReference>
<evidence type="ECO:0000313" key="2">
    <source>
        <dbReference type="Proteomes" id="UP000186817"/>
    </source>
</evidence>
<gene>
    <name evidence="1" type="ORF">AK812_SmicGene45836</name>
</gene>
<name>A0A1Q9BV79_SYMMI</name>
<keyword evidence="2" id="KW-1185">Reference proteome</keyword>
<dbReference type="Proteomes" id="UP000186817">
    <property type="component" value="Unassembled WGS sequence"/>
</dbReference>
<protein>
    <submittedName>
        <fullName evidence="1">Uncharacterized protein</fullName>
    </submittedName>
</protein>
<evidence type="ECO:0000313" key="1">
    <source>
        <dbReference type="EMBL" id="OLP74579.1"/>
    </source>
</evidence>
<proteinExistence type="predicted"/>
<dbReference type="AlphaFoldDB" id="A0A1Q9BV79"/>
<dbReference type="OrthoDB" id="431749at2759"/>
<accession>A0A1Q9BV79</accession>